<accession>A0A6J5L6J0</accession>
<proteinExistence type="predicted"/>
<gene>
    <name evidence="1" type="ORF">UFOVP112_16</name>
</gene>
<protein>
    <recommendedName>
        <fullName evidence="2">Sulfotransferase family</fullName>
    </recommendedName>
</protein>
<reference evidence="1" key="1">
    <citation type="submission" date="2020-04" db="EMBL/GenBank/DDBJ databases">
        <authorList>
            <person name="Chiriac C."/>
            <person name="Salcher M."/>
            <person name="Ghai R."/>
            <person name="Kavagutti S V."/>
        </authorList>
    </citation>
    <scope>NUCLEOTIDE SEQUENCE</scope>
</reference>
<dbReference type="EMBL" id="LR796233">
    <property type="protein sequence ID" value="CAB4128260.1"/>
    <property type="molecule type" value="Genomic_DNA"/>
</dbReference>
<name>A0A6J5L6J0_9CAUD</name>
<organism evidence="1">
    <name type="scientific">uncultured Caudovirales phage</name>
    <dbReference type="NCBI Taxonomy" id="2100421"/>
    <lineage>
        <taxon>Viruses</taxon>
        <taxon>Duplodnaviria</taxon>
        <taxon>Heunggongvirae</taxon>
        <taxon>Uroviricota</taxon>
        <taxon>Caudoviricetes</taxon>
        <taxon>Peduoviridae</taxon>
        <taxon>Maltschvirus</taxon>
        <taxon>Maltschvirus maltsch</taxon>
    </lineage>
</organism>
<sequence>MSFLQYYQAKGHVFGECMSLPDNNLMYVNIPKNASSWTKPNLLDFKWEIYNYHTDNLYHKTAMVVLRDPVERWASGMAEYLYLYHRDWTADAFTAPMLELIFDKIAFDDHTEKQVYFLEGLDLSRCIFFWFDENYRQNFSNFLAENGMPNRYFNYEKQHVSDNEPIRKHYKEIFINSLHDSKYLNQVKDYFKQDYELINSVKFYGSR</sequence>
<evidence type="ECO:0000313" key="1">
    <source>
        <dbReference type="EMBL" id="CAB4128260.1"/>
    </source>
</evidence>
<evidence type="ECO:0008006" key="2">
    <source>
        <dbReference type="Google" id="ProtNLM"/>
    </source>
</evidence>